<dbReference type="EMBL" id="AKHW03006769">
    <property type="protein sequence ID" value="KYO18893.1"/>
    <property type="molecule type" value="Genomic_DNA"/>
</dbReference>
<evidence type="ECO:0000313" key="8">
    <source>
        <dbReference type="EMBL" id="KYO18893.1"/>
    </source>
</evidence>
<protein>
    <submittedName>
        <fullName evidence="8">Protein FAM162B</fullName>
    </submittedName>
</protein>
<evidence type="ECO:0000256" key="6">
    <source>
        <dbReference type="SAM" id="MobiDB-lite"/>
    </source>
</evidence>
<dbReference type="STRING" id="8496.A0A151M2Y5"/>
<comment type="similarity">
    <text evidence="2">Belongs to the UPF0389 family.</text>
</comment>
<feature type="region of interest" description="Disordered" evidence="6">
    <location>
        <begin position="19"/>
        <end position="50"/>
    </location>
</feature>
<reference evidence="8 9" key="1">
    <citation type="journal article" date="2012" name="Genome Biol.">
        <title>Sequencing three crocodilian genomes to illuminate the evolution of archosaurs and amniotes.</title>
        <authorList>
            <person name="St John J.A."/>
            <person name="Braun E.L."/>
            <person name="Isberg S.R."/>
            <person name="Miles L.G."/>
            <person name="Chong A.Y."/>
            <person name="Gongora J."/>
            <person name="Dalzell P."/>
            <person name="Moran C."/>
            <person name="Bed'hom B."/>
            <person name="Abzhanov A."/>
            <person name="Burgess S.C."/>
            <person name="Cooksey A.M."/>
            <person name="Castoe T.A."/>
            <person name="Crawford N.G."/>
            <person name="Densmore L.D."/>
            <person name="Drew J.C."/>
            <person name="Edwards S.V."/>
            <person name="Faircloth B.C."/>
            <person name="Fujita M.K."/>
            <person name="Greenwold M.J."/>
            <person name="Hoffmann F.G."/>
            <person name="Howard J.M."/>
            <person name="Iguchi T."/>
            <person name="Janes D.E."/>
            <person name="Khan S.Y."/>
            <person name="Kohno S."/>
            <person name="de Koning A.J."/>
            <person name="Lance S.L."/>
            <person name="McCarthy F.M."/>
            <person name="McCormack J.E."/>
            <person name="Merchant M.E."/>
            <person name="Peterson D.G."/>
            <person name="Pollock D.D."/>
            <person name="Pourmand N."/>
            <person name="Raney B.J."/>
            <person name="Roessler K.A."/>
            <person name="Sanford J.R."/>
            <person name="Sawyer R.H."/>
            <person name="Schmidt C.J."/>
            <person name="Triplett E.W."/>
            <person name="Tuberville T.D."/>
            <person name="Venegas-Anaya M."/>
            <person name="Howard J.T."/>
            <person name="Jarvis E.D."/>
            <person name="Guillette L.J.Jr."/>
            <person name="Glenn T.C."/>
            <person name="Green R.E."/>
            <person name="Ray D.A."/>
        </authorList>
    </citation>
    <scope>NUCLEOTIDE SEQUENCE [LARGE SCALE GENOMIC DNA]</scope>
    <source>
        <strain evidence="8">KSC_2009_1</strain>
    </source>
</reference>
<evidence type="ECO:0000256" key="5">
    <source>
        <dbReference type="ARBA" id="ARBA00023136"/>
    </source>
</evidence>
<dbReference type="OrthoDB" id="8193498at2759"/>
<comment type="caution">
    <text evidence="8">The sequence shown here is derived from an EMBL/GenBank/DDBJ whole genome shotgun (WGS) entry which is preliminary data.</text>
</comment>
<dbReference type="eggNOG" id="ENOG502SEVW">
    <property type="taxonomic scope" value="Eukaryota"/>
</dbReference>
<evidence type="ECO:0000313" key="9">
    <source>
        <dbReference type="Proteomes" id="UP000050525"/>
    </source>
</evidence>
<evidence type="ECO:0000256" key="7">
    <source>
        <dbReference type="SAM" id="Phobius"/>
    </source>
</evidence>
<keyword evidence="9" id="KW-1185">Reference proteome</keyword>
<dbReference type="GO" id="GO:0016020">
    <property type="term" value="C:membrane"/>
    <property type="evidence" value="ECO:0007669"/>
    <property type="project" value="UniProtKB-SubCell"/>
</dbReference>
<sequence>MLPAAGRLGRLVAAGRLCTPPARPRGAERSSSSGAAGAAEKNKMPAGYKPSPFDKKILMWAGHFKAEEDIPPRVPHEMLDFARSKARVRVCYIMIGLTIVACLATIASAKRATEHQESLISGRLAKKAKWHEEAARAAESKTK</sequence>
<dbReference type="RefSeq" id="XP_019335233.1">
    <property type="nucleotide sequence ID" value="XM_019479688.2"/>
</dbReference>
<feature type="transmembrane region" description="Helical" evidence="7">
    <location>
        <begin position="90"/>
        <end position="109"/>
    </location>
</feature>
<keyword evidence="3 7" id="KW-0812">Transmembrane</keyword>
<comment type="subcellular location">
    <subcellularLocation>
        <location evidence="1">Membrane</location>
        <topology evidence="1">Single-pass membrane protein</topology>
    </subcellularLocation>
</comment>
<evidence type="ECO:0000256" key="3">
    <source>
        <dbReference type="ARBA" id="ARBA00022692"/>
    </source>
</evidence>
<evidence type="ECO:0000256" key="2">
    <source>
        <dbReference type="ARBA" id="ARBA00007363"/>
    </source>
</evidence>
<dbReference type="CTD" id="221303"/>
<keyword evidence="5 7" id="KW-0472">Membrane</keyword>
<dbReference type="Proteomes" id="UP000050525">
    <property type="component" value="Unassembled WGS sequence"/>
</dbReference>
<dbReference type="PANTHER" id="PTHR13674">
    <property type="entry name" value="GROWTH AND TRANSFORMATION-DEPENDENT PROTEIN"/>
    <property type="match status" value="1"/>
</dbReference>
<dbReference type="Pfam" id="PF06388">
    <property type="entry name" value="DUF1075"/>
    <property type="match status" value="1"/>
</dbReference>
<gene>
    <name evidence="8" type="primary">FAM162B</name>
    <name evidence="8" type="ORF">Y1Q_0018875</name>
</gene>
<feature type="compositionally biased region" description="Low complexity" evidence="6">
    <location>
        <begin position="29"/>
        <end position="39"/>
    </location>
</feature>
<keyword evidence="4 7" id="KW-1133">Transmembrane helix</keyword>
<accession>A0A151M2Y5</accession>
<dbReference type="GeneID" id="102565103"/>
<dbReference type="KEGG" id="amj:102565103"/>
<proteinExistence type="inferred from homology"/>
<organism evidence="8 9">
    <name type="scientific">Alligator mississippiensis</name>
    <name type="common">American alligator</name>
    <dbReference type="NCBI Taxonomy" id="8496"/>
    <lineage>
        <taxon>Eukaryota</taxon>
        <taxon>Metazoa</taxon>
        <taxon>Chordata</taxon>
        <taxon>Craniata</taxon>
        <taxon>Vertebrata</taxon>
        <taxon>Euteleostomi</taxon>
        <taxon>Archelosauria</taxon>
        <taxon>Archosauria</taxon>
        <taxon>Crocodylia</taxon>
        <taxon>Alligatoridae</taxon>
        <taxon>Alligatorinae</taxon>
        <taxon>Alligator</taxon>
    </lineage>
</organism>
<evidence type="ECO:0000256" key="4">
    <source>
        <dbReference type="ARBA" id="ARBA00022989"/>
    </source>
</evidence>
<name>A0A151M2Y5_ALLMI</name>
<dbReference type="InterPro" id="IPR009432">
    <property type="entry name" value="DUF1075"/>
</dbReference>
<dbReference type="PANTHER" id="PTHR13674:SF3">
    <property type="entry name" value="PROTEIN FAM162B"/>
    <property type="match status" value="1"/>
</dbReference>
<evidence type="ECO:0000256" key="1">
    <source>
        <dbReference type="ARBA" id="ARBA00004167"/>
    </source>
</evidence>
<dbReference type="AlphaFoldDB" id="A0A151M2Y5"/>